<feature type="compositionally biased region" description="Low complexity" evidence="1">
    <location>
        <begin position="243"/>
        <end position="278"/>
    </location>
</feature>
<organism evidence="2 3">
    <name type="scientific">Linnemannia gamsii</name>
    <dbReference type="NCBI Taxonomy" id="64522"/>
    <lineage>
        <taxon>Eukaryota</taxon>
        <taxon>Fungi</taxon>
        <taxon>Fungi incertae sedis</taxon>
        <taxon>Mucoromycota</taxon>
        <taxon>Mortierellomycotina</taxon>
        <taxon>Mortierellomycetes</taxon>
        <taxon>Mortierellales</taxon>
        <taxon>Mortierellaceae</taxon>
        <taxon>Linnemannia</taxon>
    </lineage>
</organism>
<evidence type="ECO:0000313" key="3">
    <source>
        <dbReference type="Proteomes" id="UP001194696"/>
    </source>
</evidence>
<dbReference type="Proteomes" id="UP001194696">
    <property type="component" value="Unassembled WGS sequence"/>
</dbReference>
<feature type="region of interest" description="Disordered" evidence="1">
    <location>
        <begin position="209"/>
        <end position="316"/>
    </location>
</feature>
<reference evidence="2 3" key="1">
    <citation type="journal article" date="2020" name="Fungal Divers.">
        <title>Resolving the Mortierellaceae phylogeny through synthesis of multi-gene phylogenetics and phylogenomics.</title>
        <authorList>
            <person name="Vandepol N."/>
            <person name="Liber J."/>
            <person name="Desiro A."/>
            <person name="Na H."/>
            <person name="Kennedy M."/>
            <person name="Barry K."/>
            <person name="Grigoriev I.V."/>
            <person name="Miller A.N."/>
            <person name="O'Donnell K."/>
            <person name="Stajich J.E."/>
            <person name="Bonito G."/>
        </authorList>
    </citation>
    <scope>NUCLEOTIDE SEQUENCE [LARGE SCALE GENOMIC DNA]</scope>
    <source>
        <strain evidence="2 3">AD045</strain>
    </source>
</reference>
<feature type="compositionally biased region" description="Gly residues" evidence="1">
    <location>
        <begin position="218"/>
        <end position="236"/>
    </location>
</feature>
<feature type="compositionally biased region" description="Polar residues" evidence="1">
    <location>
        <begin position="284"/>
        <end position="300"/>
    </location>
</feature>
<sequence length="316" mass="35308">MSDHTDNAPLSLSSLTPEELAKIKAILDSSSDSATSVDLPRTKQLVITEDAQELIPAISGEHFFFPPDDTVDDSISPRDLLFHKNPLQQYHAPGWDLPFPFDRSSPYHHFEQALVKIIERQAHSTRPLDDFAVDLLANVTDPAARQTVSDFLQVMRSQLAINAREIQELRTNNYLRAKGLQPVPEKKKGVSISQEAIKASIKEAQEYAKALPSKKPEGGSGRGGRGGRGGGRGWGSGNFHYGQQQQQRPQYQQQYPQPQYQQYSSAYQSTPSYQQQQPFGFSPQEYNYNGNGQYQTQGFPRSNRGRGGRGRGQSQQ</sequence>
<evidence type="ECO:0000313" key="2">
    <source>
        <dbReference type="EMBL" id="KAG0277402.1"/>
    </source>
</evidence>
<gene>
    <name evidence="2" type="ORF">BGZ96_002883</name>
</gene>
<protein>
    <submittedName>
        <fullName evidence="2">Uncharacterized protein</fullName>
    </submittedName>
</protein>
<accession>A0ABQ7JK31</accession>
<comment type="caution">
    <text evidence="2">The sequence shown here is derived from an EMBL/GenBank/DDBJ whole genome shotgun (WGS) entry which is preliminary data.</text>
</comment>
<dbReference type="EMBL" id="JAAAIM010001572">
    <property type="protein sequence ID" value="KAG0277402.1"/>
    <property type="molecule type" value="Genomic_DNA"/>
</dbReference>
<evidence type="ECO:0000256" key="1">
    <source>
        <dbReference type="SAM" id="MobiDB-lite"/>
    </source>
</evidence>
<name>A0ABQ7JK31_9FUNG</name>
<keyword evidence="3" id="KW-1185">Reference proteome</keyword>
<proteinExistence type="predicted"/>